<proteinExistence type="predicted"/>
<dbReference type="AlphaFoldDB" id="A0A4R2GG18"/>
<dbReference type="RefSeq" id="WP_132434497.1">
    <property type="nucleotide sequence ID" value="NZ_SLWK01000011.1"/>
</dbReference>
<evidence type="ECO:0000313" key="3">
    <source>
        <dbReference type="Proteomes" id="UP000295221"/>
    </source>
</evidence>
<accession>A0A4R2GG18</accession>
<dbReference type="PANTHER" id="PTHR22916:SF67">
    <property type="entry name" value="COLANIC ACID BIOSYNTHESIS GLYCOSYL TRANSFERASE WCAE-RELATED"/>
    <property type="match status" value="1"/>
</dbReference>
<dbReference type="PANTHER" id="PTHR22916">
    <property type="entry name" value="GLYCOSYLTRANSFERASE"/>
    <property type="match status" value="1"/>
</dbReference>
<dbReference type="EMBL" id="SLWK01000011">
    <property type="protein sequence ID" value="TCO06901.1"/>
    <property type="molecule type" value="Genomic_DNA"/>
</dbReference>
<name>A0A4R2GG18_9BACT</name>
<dbReference type="InterPro" id="IPR001173">
    <property type="entry name" value="Glyco_trans_2-like"/>
</dbReference>
<keyword evidence="2" id="KW-0808">Transferase</keyword>
<dbReference type="SUPFAM" id="SSF53448">
    <property type="entry name" value="Nucleotide-diphospho-sugar transferases"/>
    <property type="match status" value="1"/>
</dbReference>
<evidence type="ECO:0000313" key="2">
    <source>
        <dbReference type="EMBL" id="TCO06901.1"/>
    </source>
</evidence>
<protein>
    <submittedName>
        <fullName evidence="2">Glycosyl transferase family 2</fullName>
    </submittedName>
</protein>
<dbReference type="GO" id="GO:0016758">
    <property type="term" value="F:hexosyltransferase activity"/>
    <property type="evidence" value="ECO:0007669"/>
    <property type="project" value="UniProtKB-ARBA"/>
</dbReference>
<organism evidence="2 3">
    <name type="scientific">Natronoflexus pectinivorans</name>
    <dbReference type="NCBI Taxonomy" id="682526"/>
    <lineage>
        <taxon>Bacteria</taxon>
        <taxon>Pseudomonadati</taxon>
        <taxon>Bacteroidota</taxon>
        <taxon>Bacteroidia</taxon>
        <taxon>Marinilabiliales</taxon>
        <taxon>Marinilabiliaceae</taxon>
        <taxon>Natronoflexus</taxon>
    </lineage>
</organism>
<dbReference type="InterPro" id="IPR029044">
    <property type="entry name" value="Nucleotide-diphossugar_trans"/>
</dbReference>
<dbReference type="OrthoDB" id="9788101at2"/>
<dbReference type="Gene3D" id="3.90.550.10">
    <property type="entry name" value="Spore Coat Polysaccharide Biosynthesis Protein SpsA, Chain A"/>
    <property type="match status" value="1"/>
</dbReference>
<sequence length="277" mass="32027">MDKTTPKLSIITVNLNNVEGLRKTLDSVACQTFTDYEHLIIDGGSADASIEIIKEYETKYNGVKDGLYWVSESDKGIYNAMNKGIMVAKGEYLQFLNSGDYFYNNNSLVLFSELTHNNPFLIIGDDMIEDENGIRKKHYHPDRASIFFLMTGAFAHAATFYNRKLFKDFGLFDESYKIGADYEYYLRLFLLHKIEYAHINQPITVFTTGGISGDKTFELIRRQEREKSQLKYIPDIYLNDLKTLIKKSKEFDSLTNSRLIKYAKGIRQIIVNLRSFK</sequence>
<dbReference type="Proteomes" id="UP000295221">
    <property type="component" value="Unassembled WGS sequence"/>
</dbReference>
<comment type="caution">
    <text evidence="2">The sequence shown here is derived from an EMBL/GenBank/DDBJ whole genome shotgun (WGS) entry which is preliminary data.</text>
</comment>
<gene>
    <name evidence="2" type="ORF">EV194_11117</name>
</gene>
<reference evidence="2 3" key="1">
    <citation type="submission" date="2019-03" db="EMBL/GenBank/DDBJ databases">
        <title>Genomic Encyclopedia of Type Strains, Phase IV (KMG-IV): sequencing the most valuable type-strain genomes for metagenomic binning, comparative biology and taxonomic classification.</title>
        <authorList>
            <person name="Goeker M."/>
        </authorList>
    </citation>
    <scope>NUCLEOTIDE SEQUENCE [LARGE SCALE GENOMIC DNA]</scope>
    <source>
        <strain evidence="2 3">DSM 24179</strain>
    </source>
</reference>
<dbReference type="Pfam" id="PF00535">
    <property type="entry name" value="Glycos_transf_2"/>
    <property type="match status" value="1"/>
</dbReference>
<dbReference type="CDD" id="cd06433">
    <property type="entry name" value="GT_2_WfgS_like"/>
    <property type="match status" value="1"/>
</dbReference>
<evidence type="ECO:0000259" key="1">
    <source>
        <dbReference type="Pfam" id="PF00535"/>
    </source>
</evidence>
<feature type="domain" description="Glycosyltransferase 2-like" evidence="1">
    <location>
        <begin position="9"/>
        <end position="141"/>
    </location>
</feature>
<keyword evidence="3" id="KW-1185">Reference proteome</keyword>